<accession>A0A502DKN7</accession>
<proteinExistence type="inferred from homology"/>
<keyword evidence="2" id="KW-0732">Signal</keyword>
<name>A0A502DKN7_9BURK</name>
<dbReference type="Pfam" id="PF03401">
    <property type="entry name" value="TctC"/>
    <property type="match status" value="1"/>
</dbReference>
<dbReference type="OrthoDB" id="8678477at2"/>
<dbReference type="CDD" id="cd13578">
    <property type="entry name" value="PBP2_Bug27"/>
    <property type="match status" value="1"/>
</dbReference>
<reference evidence="3 4" key="1">
    <citation type="journal article" date="2019" name="Environ. Microbiol.">
        <title>Species interactions and distinct microbial communities in high Arctic permafrost affected cryosols are associated with the CH4 and CO2 gas fluxes.</title>
        <authorList>
            <person name="Altshuler I."/>
            <person name="Hamel J."/>
            <person name="Turney S."/>
            <person name="Magnuson E."/>
            <person name="Levesque R."/>
            <person name="Greer C."/>
            <person name="Whyte L.G."/>
        </authorList>
    </citation>
    <scope>NUCLEOTIDE SEQUENCE [LARGE SCALE GENOMIC DNA]</scope>
    <source>
        <strain evidence="3 4">S06.C</strain>
    </source>
</reference>
<dbReference type="InterPro" id="IPR005064">
    <property type="entry name" value="BUG"/>
</dbReference>
<dbReference type="AlphaFoldDB" id="A0A502DKN7"/>
<dbReference type="SUPFAM" id="SSF53850">
    <property type="entry name" value="Periplasmic binding protein-like II"/>
    <property type="match status" value="1"/>
</dbReference>
<dbReference type="EMBL" id="RCZI01000004">
    <property type="protein sequence ID" value="TPG26005.1"/>
    <property type="molecule type" value="Genomic_DNA"/>
</dbReference>
<sequence length="329" mass="35270">MTFNTRFLARLLAPLCLGLALTGAARAADDYPSKPVRIIVPYTPGGFNDTLARTVGDRLGKVWKQSVVVDNRPGGNTVLGNNLAAKAPADGYTILITPLPFSALPALYGAKLPYNATADFQPLVWAGYTQNALVIRPDLPGVTNLKELIDYAKKNPGKLNYGSTGSGSSNHLSMELFMSMTGTKMTHVPYKGSAPAVMAMLGGEIDVLFDNVPNLMQQIKASKLKPIAVTGTQRAALLPETPTVQEAGVPGYEVIVWFGMQMPAGTPKPIVDRANQDIVAILKDPEVVKLFRDQGVEVVASTPEAFGQLLQKEIPKWTKVVNDAGVKIE</sequence>
<evidence type="ECO:0000313" key="3">
    <source>
        <dbReference type="EMBL" id="TPG26005.1"/>
    </source>
</evidence>
<evidence type="ECO:0000313" key="4">
    <source>
        <dbReference type="Proteomes" id="UP000319212"/>
    </source>
</evidence>
<feature type="signal peptide" evidence="2">
    <location>
        <begin position="1"/>
        <end position="27"/>
    </location>
</feature>
<dbReference type="Proteomes" id="UP000319212">
    <property type="component" value="Unassembled WGS sequence"/>
</dbReference>
<dbReference type="InterPro" id="IPR042100">
    <property type="entry name" value="Bug_dom1"/>
</dbReference>
<dbReference type="Gene3D" id="3.40.190.150">
    <property type="entry name" value="Bordetella uptake gene, domain 1"/>
    <property type="match status" value="1"/>
</dbReference>
<dbReference type="RefSeq" id="WP_140843549.1">
    <property type="nucleotide sequence ID" value="NZ_RCZI01000004.1"/>
</dbReference>
<comment type="similarity">
    <text evidence="1">Belongs to the UPF0065 (bug) family.</text>
</comment>
<evidence type="ECO:0000256" key="2">
    <source>
        <dbReference type="SAM" id="SignalP"/>
    </source>
</evidence>
<dbReference type="PIRSF" id="PIRSF017082">
    <property type="entry name" value="YflP"/>
    <property type="match status" value="1"/>
</dbReference>
<dbReference type="Gene3D" id="3.40.190.10">
    <property type="entry name" value="Periplasmic binding protein-like II"/>
    <property type="match status" value="1"/>
</dbReference>
<feature type="chain" id="PRO_5021441629" evidence="2">
    <location>
        <begin position="28"/>
        <end position="329"/>
    </location>
</feature>
<dbReference type="PANTHER" id="PTHR42928:SF5">
    <property type="entry name" value="BLR1237 PROTEIN"/>
    <property type="match status" value="1"/>
</dbReference>
<dbReference type="PANTHER" id="PTHR42928">
    <property type="entry name" value="TRICARBOXYLATE-BINDING PROTEIN"/>
    <property type="match status" value="1"/>
</dbReference>
<protein>
    <submittedName>
        <fullName evidence="3">Tripartite tricarboxylate transporter substrate binding protein</fullName>
    </submittedName>
</protein>
<gene>
    <name evidence="3" type="ORF">EAH82_16545</name>
</gene>
<organism evidence="3 4">
    <name type="scientific">Variovorax guangxiensis</name>
    <dbReference type="NCBI Taxonomy" id="1775474"/>
    <lineage>
        <taxon>Bacteria</taxon>
        <taxon>Pseudomonadati</taxon>
        <taxon>Pseudomonadota</taxon>
        <taxon>Betaproteobacteria</taxon>
        <taxon>Burkholderiales</taxon>
        <taxon>Comamonadaceae</taxon>
        <taxon>Variovorax</taxon>
    </lineage>
</organism>
<comment type="caution">
    <text evidence="3">The sequence shown here is derived from an EMBL/GenBank/DDBJ whole genome shotgun (WGS) entry which is preliminary data.</text>
</comment>
<evidence type="ECO:0000256" key="1">
    <source>
        <dbReference type="ARBA" id="ARBA00006987"/>
    </source>
</evidence>